<dbReference type="EMBL" id="JAIWYP010000006">
    <property type="protein sequence ID" value="KAH3805316.1"/>
    <property type="molecule type" value="Genomic_DNA"/>
</dbReference>
<dbReference type="Proteomes" id="UP000828390">
    <property type="component" value="Unassembled WGS sequence"/>
</dbReference>
<gene>
    <name evidence="3" type="ORF">DPMN_133616</name>
</gene>
<keyword evidence="2" id="KW-0812">Transmembrane</keyword>
<reference evidence="3" key="2">
    <citation type="submission" date="2020-11" db="EMBL/GenBank/DDBJ databases">
        <authorList>
            <person name="McCartney M.A."/>
            <person name="Auch B."/>
            <person name="Kono T."/>
            <person name="Mallez S."/>
            <person name="Becker A."/>
            <person name="Gohl D.M."/>
            <person name="Silverstein K.A.T."/>
            <person name="Koren S."/>
            <person name="Bechman K.B."/>
            <person name="Herman A."/>
            <person name="Abrahante J.E."/>
            <person name="Garbe J."/>
        </authorList>
    </citation>
    <scope>NUCLEOTIDE SEQUENCE</scope>
    <source>
        <strain evidence="3">Duluth1</strain>
        <tissue evidence="3">Whole animal</tissue>
    </source>
</reference>
<accession>A0A9D4FY82</accession>
<sequence>MFNDTDDENTNITTTPASTTISPVSTTQHSPVFSPEMLEKIAMGMESDGYFDIDCVKCQLPFPRDKRSTNITDDDRVARGYRVSVSNDGKSKLWAIGAVIGSLVAVAVFIAVTYWFM</sequence>
<evidence type="ECO:0000313" key="4">
    <source>
        <dbReference type="Proteomes" id="UP000828390"/>
    </source>
</evidence>
<evidence type="ECO:0000256" key="2">
    <source>
        <dbReference type="SAM" id="Phobius"/>
    </source>
</evidence>
<keyword evidence="4" id="KW-1185">Reference proteome</keyword>
<feature type="transmembrane region" description="Helical" evidence="2">
    <location>
        <begin position="93"/>
        <end position="116"/>
    </location>
</feature>
<feature type="compositionally biased region" description="Low complexity" evidence="1">
    <location>
        <begin position="10"/>
        <end position="27"/>
    </location>
</feature>
<organism evidence="3 4">
    <name type="scientific">Dreissena polymorpha</name>
    <name type="common">Zebra mussel</name>
    <name type="synonym">Mytilus polymorpha</name>
    <dbReference type="NCBI Taxonomy" id="45954"/>
    <lineage>
        <taxon>Eukaryota</taxon>
        <taxon>Metazoa</taxon>
        <taxon>Spiralia</taxon>
        <taxon>Lophotrochozoa</taxon>
        <taxon>Mollusca</taxon>
        <taxon>Bivalvia</taxon>
        <taxon>Autobranchia</taxon>
        <taxon>Heteroconchia</taxon>
        <taxon>Euheterodonta</taxon>
        <taxon>Imparidentia</taxon>
        <taxon>Neoheterodontei</taxon>
        <taxon>Myida</taxon>
        <taxon>Dreissenoidea</taxon>
        <taxon>Dreissenidae</taxon>
        <taxon>Dreissena</taxon>
    </lineage>
</organism>
<evidence type="ECO:0000313" key="3">
    <source>
        <dbReference type="EMBL" id="KAH3805316.1"/>
    </source>
</evidence>
<proteinExistence type="predicted"/>
<feature type="region of interest" description="Disordered" evidence="1">
    <location>
        <begin position="1"/>
        <end position="31"/>
    </location>
</feature>
<keyword evidence="2" id="KW-1133">Transmembrane helix</keyword>
<comment type="caution">
    <text evidence="3">The sequence shown here is derived from an EMBL/GenBank/DDBJ whole genome shotgun (WGS) entry which is preliminary data.</text>
</comment>
<name>A0A9D4FY82_DREPO</name>
<dbReference type="AlphaFoldDB" id="A0A9D4FY82"/>
<protein>
    <submittedName>
        <fullName evidence="3">Uncharacterized protein</fullName>
    </submittedName>
</protein>
<evidence type="ECO:0000256" key="1">
    <source>
        <dbReference type="SAM" id="MobiDB-lite"/>
    </source>
</evidence>
<keyword evidence="2" id="KW-0472">Membrane</keyword>
<reference evidence="3" key="1">
    <citation type="journal article" date="2019" name="bioRxiv">
        <title>The Genome of the Zebra Mussel, Dreissena polymorpha: A Resource for Invasive Species Research.</title>
        <authorList>
            <person name="McCartney M.A."/>
            <person name="Auch B."/>
            <person name="Kono T."/>
            <person name="Mallez S."/>
            <person name="Zhang Y."/>
            <person name="Obille A."/>
            <person name="Becker A."/>
            <person name="Abrahante J.E."/>
            <person name="Garbe J."/>
            <person name="Badalamenti J.P."/>
            <person name="Herman A."/>
            <person name="Mangelson H."/>
            <person name="Liachko I."/>
            <person name="Sullivan S."/>
            <person name="Sone E.D."/>
            <person name="Koren S."/>
            <person name="Silverstein K.A.T."/>
            <person name="Beckman K.B."/>
            <person name="Gohl D.M."/>
        </authorList>
    </citation>
    <scope>NUCLEOTIDE SEQUENCE</scope>
    <source>
        <strain evidence="3">Duluth1</strain>
        <tissue evidence="3">Whole animal</tissue>
    </source>
</reference>